<keyword evidence="4 6" id="KW-1133">Transmembrane helix</keyword>
<feature type="transmembrane region" description="Helical" evidence="6">
    <location>
        <begin position="76"/>
        <end position="95"/>
    </location>
</feature>
<keyword evidence="9" id="KW-1185">Reference proteome</keyword>
<dbReference type="Proteomes" id="UP000094578">
    <property type="component" value="Unassembled WGS sequence"/>
</dbReference>
<dbReference type="AlphaFoldDB" id="A0A1E3LBX2"/>
<reference evidence="8 9" key="1">
    <citation type="submission" date="2016-08" db="EMBL/GenBank/DDBJ databases">
        <title>Genome sequencing of Paenibacillus sp. TI45-13ar, isolated from Korean traditional nuruk.</title>
        <authorList>
            <person name="Kim S.-J."/>
        </authorList>
    </citation>
    <scope>NUCLEOTIDE SEQUENCE [LARGE SCALE GENOMIC DNA]</scope>
    <source>
        <strain evidence="8 9">TI45-13ar</strain>
    </source>
</reference>
<organism evidence="8 9">
    <name type="scientific">Paenibacillus nuruki</name>
    <dbReference type="NCBI Taxonomy" id="1886670"/>
    <lineage>
        <taxon>Bacteria</taxon>
        <taxon>Bacillati</taxon>
        <taxon>Bacillota</taxon>
        <taxon>Bacilli</taxon>
        <taxon>Bacillales</taxon>
        <taxon>Paenibacillaceae</taxon>
        <taxon>Paenibacillus</taxon>
    </lineage>
</organism>
<evidence type="ECO:0000256" key="1">
    <source>
        <dbReference type="ARBA" id="ARBA00004141"/>
    </source>
</evidence>
<dbReference type="PANTHER" id="PTHR38459">
    <property type="entry name" value="PROPHAGE BACTOPRENOL-LINKED GLUCOSE TRANSLOCASE HOMOLOG"/>
    <property type="match status" value="1"/>
</dbReference>
<evidence type="ECO:0000313" key="9">
    <source>
        <dbReference type="Proteomes" id="UP000094578"/>
    </source>
</evidence>
<name>A0A1E3LBX2_9BACL</name>
<evidence type="ECO:0000256" key="2">
    <source>
        <dbReference type="ARBA" id="ARBA00009399"/>
    </source>
</evidence>
<dbReference type="PANTHER" id="PTHR38459:SF1">
    <property type="entry name" value="PROPHAGE BACTOPRENOL-LINKED GLUCOSE TRANSLOCASE HOMOLOG"/>
    <property type="match status" value="1"/>
</dbReference>
<feature type="transmembrane region" description="Helical" evidence="6">
    <location>
        <begin position="12"/>
        <end position="32"/>
    </location>
</feature>
<dbReference type="GO" id="GO:0000271">
    <property type="term" value="P:polysaccharide biosynthetic process"/>
    <property type="evidence" value="ECO:0007669"/>
    <property type="project" value="InterPro"/>
</dbReference>
<protein>
    <submittedName>
        <fullName evidence="8">Putative membrane protein YngA</fullName>
    </submittedName>
</protein>
<dbReference type="EMBL" id="MDER01000002">
    <property type="protein sequence ID" value="ODP30440.1"/>
    <property type="molecule type" value="Genomic_DNA"/>
</dbReference>
<comment type="similarity">
    <text evidence="2">Belongs to the GtrA family.</text>
</comment>
<dbReference type="GO" id="GO:0005886">
    <property type="term" value="C:plasma membrane"/>
    <property type="evidence" value="ECO:0007669"/>
    <property type="project" value="TreeGrafter"/>
</dbReference>
<dbReference type="InterPro" id="IPR051401">
    <property type="entry name" value="GtrA_CellWall_Glycosyl"/>
</dbReference>
<dbReference type="InterPro" id="IPR007267">
    <property type="entry name" value="GtrA_DPMS_TM"/>
</dbReference>
<evidence type="ECO:0000313" key="8">
    <source>
        <dbReference type="EMBL" id="ODP30440.1"/>
    </source>
</evidence>
<dbReference type="STRING" id="1886670.PTI45_00161"/>
<keyword evidence="5 6" id="KW-0472">Membrane</keyword>
<feature type="transmembrane region" description="Helical" evidence="6">
    <location>
        <begin position="38"/>
        <end position="56"/>
    </location>
</feature>
<dbReference type="Pfam" id="PF04138">
    <property type="entry name" value="GtrA_DPMS_TM"/>
    <property type="match status" value="1"/>
</dbReference>
<evidence type="ECO:0000256" key="3">
    <source>
        <dbReference type="ARBA" id="ARBA00022692"/>
    </source>
</evidence>
<comment type="caution">
    <text evidence="8">The sequence shown here is derived from an EMBL/GenBank/DDBJ whole genome shotgun (WGS) entry which is preliminary data.</text>
</comment>
<accession>A0A1E3LBX2</accession>
<dbReference type="RefSeq" id="WP_069325648.1">
    <property type="nucleotide sequence ID" value="NZ_MDER01000002.1"/>
</dbReference>
<evidence type="ECO:0000259" key="7">
    <source>
        <dbReference type="Pfam" id="PF04138"/>
    </source>
</evidence>
<feature type="domain" description="GtrA/DPMS transmembrane" evidence="7">
    <location>
        <begin position="13"/>
        <end position="124"/>
    </location>
</feature>
<evidence type="ECO:0000256" key="6">
    <source>
        <dbReference type="SAM" id="Phobius"/>
    </source>
</evidence>
<feature type="transmembrane region" description="Helical" evidence="6">
    <location>
        <begin position="101"/>
        <end position="123"/>
    </location>
</feature>
<keyword evidence="3 6" id="KW-0812">Transmembrane</keyword>
<comment type="subcellular location">
    <subcellularLocation>
        <location evidence="1">Membrane</location>
        <topology evidence="1">Multi-pass membrane protein</topology>
    </subcellularLocation>
</comment>
<evidence type="ECO:0000256" key="5">
    <source>
        <dbReference type="ARBA" id="ARBA00023136"/>
    </source>
</evidence>
<evidence type="ECO:0000256" key="4">
    <source>
        <dbReference type="ARBA" id="ARBA00022989"/>
    </source>
</evidence>
<proteinExistence type="inferred from homology"/>
<gene>
    <name evidence="8" type="ORF">PTI45_00161</name>
</gene>
<sequence>MLVSKWFANQAVRFATVGVSNTVIDFIVFMLLQSFTGVVAAQFIGYGAGTLNSYLWNRRWTFAQGTGWDIREMIRFLLVNIAVATVTACAISLVADHIPVWIAKIVVTIFGLGINYTVSKLWVFR</sequence>